<proteinExistence type="predicted"/>
<organism evidence="1 2">
    <name type="scientific">Paramecium pentaurelia</name>
    <dbReference type="NCBI Taxonomy" id="43138"/>
    <lineage>
        <taxon>Eukaryota</taxon>
        <taxon>Sar</taxon>
        <taxon>Alveolata</taxon>
        <taxon>Ciliophora</taxon>
        <taxon>Intramacronucleata</taxon>
        <taxon>Oligohymenophorea</taxon>
        <taxon>Peniculida</taxon>
        <taxon>Parameciidae</taxon>
        <taxon>Paramecium</taxon>
    </lineage>
</organism>
<dbReference type="EMBL" id="CAJJDO010000058">
    <property type="protein sequence ID" value="CAD8172717.1"/>
    <property type="molecule type" value="Genomic_DNA"/>
</dbReference>
<comment type="caution">
    <text evidence="1">The sequence shown here is derived from an EMBL/GenBank/DDBJ whole genome shotgun (WGS) entry which is preliminary data.</text>
</comment>
<dbReference type="AlphaFoldDB" id="A0A8S1V7I0"/>
<name>A0A8S1V7I0_9CILI</name>
<gene>
    <name evidence="1" type="ORF">PPENT_87.1.T0580008</name>
</gene>
<dbReference type="Proteomes" id="UP000689195">
    <property type="component" value="Unassembled WGS sequence"/>
</dbReference>
<evidence type="ECO:0000313" key="2">
    <source>
        <dbReference type="Proteomes" id="UP000689195"/>
    </source>
</evidence>
<accession>A0A8S1V7I0</accession>
<keyword evidence="2" id="KW-1185">Reference proteome</keyword>
<sequence>MINVENSVMNMKKLNYMDTILLKTNGQRYDIDSIKSDINDLLTLKNKKIDDIPSPTHGADIEPKMHKYQNFKFIINFLYEIDKVITLRQAKAFYYLYSIEDMSVMIHPLLDLILMKLKQQLTILFACRRCLNQEQRLALEQNMISCDNILLKLFRDFLRYRDQRIFIQKLSDFANSQIKKPKDNQSMDLYMKKIDQNNHHEDLIKDICAKFLKSKVKQIDLLMDAIDKDNIMLKSSLEVYDYNLDKQDLVENIQLIYNYILKLNVKSILKANLIQLGRSKTDLTYLLKNINQDKPILKGAFELYFQTKDEAELKDTISRILKFSNI</sequence>
<reference evidence="1" key="1">
    <citation type="submission" date="2021-01" db="EMBL/GenBank/DDBJ databases">
        <authorList>
            <consortium name="Genoscope - CEA"/>
            <person name="William W."/>
        </authorList>
    </citation>
    <scope>NUCLEOTIDE SEQUENCE</scope>
</reference>
<protein>
    <submittedName>
        <fullName evidence="1">Uncharacterized protein</fullName>
    </submittedName>
</protein>
<evidence type="ECO:0000313" key="1">
    <source>
        <dbReference type="EMBL" id="CAD8172717.1"/>
    </source>
</evidence>